<feature type="transmembrane region" description="Helical" evidence="6">
    <location>
        <begin position="279"/>
        <end position="297"/>
    </location>
</feature>
<dbReference type="PANTHER" id="PTHR43124">
    <property type="entry name" value="PURINE EFFLUX PUMP PBUE"/>
    <property type="match status" value="1"/>
</dbReference>
<feature type="transmembrane region" description="Helical" evidence="6">
    <location>
        <begin position="199"/>
        <end position="218"/>
    </location>
</feature>
<dbReference type="InterPro" id="IPR036259">
    <property type="entry name" value="MFS_trans_sf"/>
</dbReference>
<keyword evidence="9" id="KW-1185">Reference proteome</keyword>
<gene>
    <name evidence="8" type="ORF">GCM10010246_46820</name>
</gene>
<evidence type="ECO:0000313" key="8">
    <source>
        <dbReference type="EMBL" id="GAA2352719.1"/>
    </source>
</evidence>
<feature type="transmembrane region" description="Helical" evidence="6">
    <location>
        <begin position="309"/>
        <end position="329"/>
    </location>
</feature>
<feature type="transmembrane region" description="Helical" evidence="6">
    <location>
        <begin position="244"/>
        <end position="267"/>
    </location>
</feature>
<dbReference type="EMBL" id="BAAASD010000020">
    <property type="protein sequence ID" value="GAA2352719.1"/>
    <property type="molecule type" value="Genomic_DNA"/>
</dbReference>
<dbReference type="Gene3D" id="1.20.1250.20">
    <property type="entry name" value="MFS general substrate transporter like domains"/>
    <property type="match status" value="1"/>
</dbReference>
<keyword evidence="5 6" id="KW-0472">Membrane</keyword>
<keyword evidence="4 6" id="KW-1133">Transmembrane helix</keyword>
<feature type="transmembrane region" description="Helical" evidence="6">
    <location>
        <begin position="395"/>
        <end position="417"/>
    </location>
</feature>
<evidence type="ECO:0000256" key="2">
    <source>
        <dbReference type="ARBA" id="ARBA00022475"/>
    </source>
</evidence>
<dbReference type="InterPro" id="IPR011701">
    <property type="entry name" value="MFS"/>
</dbReference>
<dbReference type="CDD" id="cd17324">
    <property type="entry name" value="MFS_NepI_like"/>
    <property type="match status" value="1"/>
</dbReference>
<organism evidence="8 9">
    <name type="scientific">Streptomyces cuspidosporus</name>
    <dbReference type="NCBI Taxonomy" id="66882"/>
    <lineage>
        <taxon>Bacteria</taxon>
        <taxon>Bacillati</taxon>
        <taxon>Actinomycetota</taxon>
        <taxon>Actinomycetes</taxon>
        <taxon>Kitasatosporales</taxon>
        <taxon>Streptomycetaceae</taxon>
        <taxon>Streptomyces</taxon>
    </lineage>
</organism>
<evidence type="ECO:0000256" key="6">
    <source>
        <dbReference type="SAM" id="Phobius"/>
    </source>
</evidence>
<dbReference type="Pfam" id="PF07690">
    <property type="entry name" value="MFS_1"/>
    <property type="match status" value="1"/>
</dbReference>
<sequence>MCPGIGKALCRKRWSVPILSMEVIRMDTTRAATPRNSRSDRLPAGVYLLGFCLFAMGSAEFLMAGVLPAVAGDLDVTLSSAGFLITAFALGVVIGGPPFAVLSLHWPRRTALVATQGVFAAGLAAGLLGDYRVMLVTRVLSGIAYAGFFAVASVTAIGLVTPDRNARASGVVVSGLSVAMVAGGPAGTLLSHFTDWRGGFWAVVALTVAGIAGCLLGLPPADPRTDRTGGPSVARELATMRKPALWGIYGITILTTAAYMITFNYLAAMLADITALPEAWIPAILALFGIGAFAGLSIGGRVSDRRPHLALLTGASATVLLSVVMVAAIHRAWAVVPTVFLSGVAAFVLNPAVYGRVFAIAAEAPTLAGATTVSAFQLGISVTPVLAAASLSQGAALTSVCLIGAALAAAAVPLVLLDRARQARPAGRAAADAASATIRSAHGTATARVDPEGAQR</sequence>
<evidence type="ECO:0000256" key="3">
    <source>
        <dbReference type="ARBA" id="ARBA00022692"/>
    </source>
</evidence>
<dbReference type="InterPro" id="IPR050189">
    <property type="entry name" value="MFS_Efflux_Transporters"/>
</dbReference>
<accession>A0ABN3GJ14</accession>
<dbReference type="SUPFAM" id="SSF103473">
    <property type="entry name" value="MFS general substrate transporter"/>
    <property type="match status" value="1"/>
</dbReference>
<proteinExistence type="predicted"/>
<feature type="transmembrane region" description="Helical" evidence="6">
    <location>
        <begin position="367"/>
        <end position="389"/>
    </location>
</feature>
<feature type="transmembrane region" description="Helical" evidence="6">
    <location>
        <begin position="111"/>
        <end position="129"/>
    </location>
</feature>
<dbReference type="InterPro" id="IPR020846">
    <property type="entry name" value="MFS_dom"/>
</dbReference>
<evidence type="ECO:0000256" key="4">
    <source>
        <dbReference type="ARBA" id="ARBA00022989"/>
    </source>
</evidence>
<keyword evidence="2" id="KW-1003">Cell membrane</keyword>
<keyword evidence="3 6" id="KW-0812">Transmembrane</keyword>
<dbReference type="PANTHER" id="PTHR43124:SF3">
    <property type="entry name" value="CHLORAMPHENICOL EFFLUX PUMP RV0191"/>
    <property type="match status" value="1"/>
</dbReference>
<comment type="subcellular location">
    <subcellularLocation>
        <location evidence="1">Cell membrane</location>
        <topology evidence="1">Multi-pass membrane protein</topology>
    </subcellularLocation>
</comment>
<feature type="transmembrane region" description="Helical" evidence="6">
    <location>
        <begin position="171"/>
        <end position="193"/>
    </location>
</feature>
<comment type="caution">
    <text evidence="8">The sequence shown here is derived from an EMBL/GenBank/DDBJ whole genome shotgun (WGS) entry which is preliminary data.</text>
</comment>
<dbReference type="Proteomes" id="UP001500253">
    <property type="component" value="Unassembled WGS sequence"/>
</dbReference>
<feature type="transmembrane region" description="Helical" evidence="6">
    <location>
        <begin position="135"/>
        <end position="159"/>
    </location>
</feature>
<name>A0ABN3GJ14_9ACTN</name>
<evidence type="ECO:0000256" key="5">
    <source>
        <dbReference type="ARBA" id="ARBA00023136"/>
    </source>
</evidence>
<feature type="domain" description="Major facilitator superfamily (MFS) profile" evidence="7">
    <location>
        <begin position="45"/>
        <end position="423"/>
    </location>
</feature>
<evidence type="ECO:0000313" key="9">
    <source>
        <dbReference type="Proteomes" id="UP001500253"/>
    </source>
</evidence>
<feature type="transmembrane region" description="Helical" evidence="6">
    <location>
        <begin position="83"/>
        <end position="104"/>
    </location>
</feature>
<feature type="transmembrane region" description="Helical" evidence="6">
    <location>
        <begin position="335"/>
        <end position="355"/>
    </location>
</feature>
<feature type="transmembrane region" description="Helical" evidence="6">
    <location>
        <begin position="45"/>
        <end position="71"/>
    </location>
</feature>
<reference evidence="8 9" key="1">
    <citation type="journal article" date="2019" name="Int. J. Syst. Evol. Microbiol.">
        <title>The Global Catalogue of Microorganisms (GCM) 10K type strain sequencing project: providing services to taxonomists for standard genome sequencing and annotation.</title>
        <authorList>
            <consortium name="The Broad Institute Genomics Platform"/>
            <consortium name="The Broad Institute Genome Sequencing Center for Infectious Disease"/>
            <person name="Wu L."/>
            <person name="Ma J."/>
        </authorList>
    </citation>
    <scope>NUCLEOTIDE SEQUENCE [LARGE SCALE GENOMIC DNA]</scope>
    <source>
        <strain evidence="8 9">JCM 4316</strain>
    </source>
</reference>
<dbReference type="PROSITE" id="PS50850">
    <property type="entry name" value="MFS"/>
    <property type="match status" value="1"/>
</dbReference>
<evidence type="ECO:0000256" key="1">
    <source>
        <dbReference type="ARBA" id="ARBA00004651"/>
    </source>
</evidence>
<protein>
    <submittedName>
        <fullName evidence="8">MFS transporter</fullName>
    </submittedName>
</protein>
<evidence type="ECO:0000259" key="7">
    <source>
        <dbReference type="PROSITE" id="PS50850"/>
    </source>
</evidence>